<feature type="domain" description="2-oxoacid dehydrogenase acyltransferase catalytic" evidence="1">
    <location>
        <begin position="198"/>
        <end position="256"/>
    </location>
</feature>
<keyword evidence="2" id="KW-0808">Transferase</keyword>
<sequence length="257" mass="28912">MPAPTSFSEITEMDGAQRALLDILSSVRRPDGYCCTLVDFSRAEAFRRQRIEETGVPITLIDMTLRAMAITAIHNEPMKTLVSGYKIYRSEGIDIGCSIATDTLIAPVIVFRDAQNLTLEEIHFQRLAMTKSAVEEQEKNMAQLAKMTRFLPDGVRRRLINKYVNNAENRKNLGGTIALSAIELDDMEWMCPAHIGGAMLLSLGGIKARPIVVDGQVEARLCALATFMIDQRVIHPMRAMRVFRRFRRALENPQKMV</sequence>
<dbReference type="EMBL" id="NIGF01000014">
    <property type="protein sequence ID" value="PQV63247.1"/>
    <property type="molecule type" value="Genomic_DNA"/>
</dbReference>
<dbReference type="AlphaFoldDB" id="A0A2S8SR20"/>
<dbReference type="InterPro" id="IPR023213">
    <property type="entry name" value="CAT-like_dom_sf"/>
</dbReference>
<organism evidence="2 3">
    <name type="scientific">Abditibacterium utsteinense</name>
    <dbReference type="NCBI Taxonomy" id="1960156"/>
    <lineage>
        <taxon>Bacteria</taxon>
        <taxon>Pseudomonadati</taxon>
        <taxon>Abditibacteriota</taxon>
        <taxon>Abditibacteriia</taxon>
        <taxon>Abditibacteriales</taxon>
        <taxon>Abditibacteriaceae</taxon>
        <taxon>Abditibacterium</taxon>
    </lineage>
</organism>
<evidence type="ECO:0000313" key="2">
    <source>
        <dbReference type="EMBL" id="PQV63247.1"/>
    </source>
</evidence>
<dbReference type="RefSeq" id="WP_123580727.1">
    <property type="nucleotide sequence ID" value="NZ_NIGF01000014.1"/>
</dbReference>
<dbReference type="InterPro" id="IPR001078">
    <property type="entry name" value="2-oxoacid_DH_actylTfrase"/>
</dbReference>
<keyword evidence="3" id="KW-1185">Reference proteome</keyword>
<proteinExistence type="predicted"/>
<dbReference type="InParanoid" id="A0A2S8SR20"/>
<accession>A0A2S8SR20</accession>
<dbReference type="SUPFAM" id="SSF52777">
    <property type="entry name" value="CoA-dependent acyltransferases"/>
    <property type="match status" value="1"/>
</dbReference>
<name>A0A2S8SR20_9BACT</name>
<dbReference type="Proteomes" id="UP000237684">
    <property type="component" value="Unassembled WGS sequence"/>
</dbReference>
<dbReference type="GO" id="GO:0016746">
    <property type="term" value="F:acyltransferase activity"/>
    <property type="evidence" value="ECO:0007669"/>
    <property type="project" value="UniProtKB-KW"/>
</dbReference>
<dbReference type="Pfam" id="PF00198">
    <property type="entry name" value="2-oxoacid_dh"/>
    <property type="match status" value="2"/>
</dbReference>
<keyword evidence="2" id="KW-0012">Acyltransferase</keyword>
<comment type="caution">
    <text evidence="2">The sequence shown here is derived from an EMBL/GenBank/DDBJ whole genome shotgun (WGS) entry which is preliminary data.</text>
</comment>
<feature type="domain" description="2-oxoacid dehydrogenase acyltransferase catalytic" evidence="1">
    <location>
        <begin position="12"/>
        <end position="133"/>
    </location>
</feature>
<gene>
    <name evidence="2" type="ORF">B1R32_11473</name>
</gene>
<dbReference type="Gene3D" id="3.30.559.10">
    <property type="entry name" value="Chloramphenicol acetyltransferase-like domain"/>
    <property type="match status" value="1"/>
</dbReference>
<evidence type="ECO:0000313" key="3">
    <source>
        <dbReference type="Proteomes" id="UP000237684"/>
    </source>
</evidence>
<reference evidence="2 3" key="1">
    <citation type="journal article" date="2018" name="Syst. Appl. Microbiol.">
        <title>Abditibacterium utsteinense sp. nov., the first cultivated member of candidate phylum FBP, isolated from ice-free Antarctic soil samples.</title>
        <authorList>
            <person name="Tahon G."/>
            <person name="Tytgat B."/>
            <person name="Lebbe L."/>
            <person name="Carlier A."/>
            <person name="Willems A."/>
        </authorList>
    </citation>
    <scope>NUCLEOTIDE SEQUENCE [LARGE SCALE GENOMIC DNA]</scope>
    <source>
        <strain evidence="2 3">LMG 29911</strain>
    </source>
</reference>
<evidence type="ECO:0000259" key="1">
    <source>
        <dbReference type="Pfam" id="PF00198"/>
    </source>
</evidence>
<protein>
    <submittedName>
        <fullName evidence="2">2-oxoacid dehydrogenases acyltransferase (Catalytic domain)</fullName>
    </submittedName>
</protein>